<accession>A0ABS4UJN3</accession>
<dbReference type="EMBL" id="JAGINT010000001">
    <property type="protein sequence ID" value="MBP2351861.1"/>
    <property type="molecule type" value="Genomic_DNA"/>
</dbReference>
<evidence type="ECO:0008006" key="3">
    <source>
        <dbReference type="Google" id="ProtNLM"/>
    </source>
</evidence>
<dbReference type="RefSeq" id="WP_209694702.1">
    <property type="nucleotide sequence ID" value="NZ_BAAAVU010000002.1"/>
</dbReference>
<keyword evidence="2" id="KW-1185">Reference proteome</keyword>
<protein>
    <recommendedName>
        <fullName evidence="3">Mannose-6-phosphate isomerase</fullName>
    </recommendedName>
</protein>
<evidence type="ECO:0000313" key="1">
    <source>
        <dbReference type="EMBL" id="MBP2351861.1"/>
    </source>
</evidence>
<gene>
    <name evidence="1" type="ORF">JOF29_002944</name>
</gene>
<organism evidence="1 2">
    <name type="scientific">Kribbella aluminosa</name>
    <dbReference type="NCBI Taxonomy" id="416017"/>
    <lineage>
        <taxon>Bacteria</taxon>
        <taxon>Bacillati</taxon>
        <taxon>Actinomycetota</taxon>
        <taxon>Actinomycetes</taxon>
        <taxon>Propionibacteriales</taxon>
        <taxon>Kribbellaceae</taxon>
        <taxon>Kribbella</taxon>
    </lineage>
</organism>
<comment type="caution">
    <text evidence="1">The sequence shown here is derived from an EMBL/GenBank/DDBJ whole genome shotgun (WGS) entry which is preliminary data.</text>
</comment>
<evidence type="ECO:0000313" key="2">
    <source>
        <dbReference type="Proteomes" id="UP000755585"/>
    </source>
</evidence>
<dbReference type="InterPro" id="IPR011051">
    <property type="entry name" value="RmlC_Cupin_sf"/>
</dbReference>
<reference evidence="1 2" key="1">
    <citation type="submission" date="2021-03" db="EMBL/GenBank/DDBJ databases">
        <title>Sequencing the genomes of 1000 actinobacteria strains.</title>
        <authorList>
            <person name="Klenk H.-P."/>
        </authorList>
    </citation>
    <scope>NUCLEOTIDE SEQUENCE [LARGE SCALE GENOMIC DNA]</scope>
    <source>
        <strain evidence="1 2">DSM 18824</strain>
    </source>
</reference>
<sequence length="418" mass="46236">MAKKVGPARALDAGEGVVRLAPTWVPRSFCTPGQRIRLHPDDYFALGPRRGGINERWLSSAVRADNGELTGPDEGLSMVVDPEGLVPFDEFVAAHGAALVGERLWRQYRRWPMYSKFFDNQRALPLHVHHRDHHAALVDKPGKPEAYYYPPQLNATLGEQPISYLGLQPGTSKDRVLDRLKGFGRGGDNRITDLSLGYRTQLGTGWDIPGGVLHAPASVCTYEPQADCDVFSMFESWSNEREVPEELLWKDIPGPRRGDHEFLVELLDWEANVDPDFFANRFMAPRPTVQSRADGEDDYMEKWIVYRSPRFSAKELTVFPGRSVTITETDAYGAIVVQGRGTLGSFDVSAPTLIHYGELTQDELFVSAPAASAGIRVTNTDPLESLVVLKHFGPGNEQLVADRPTALVSAPDNGTGGR</sequence>
<dbReference type="SUPFAM" id="SSF51182">
    <property type="entry name" value="RmlC-like cupins"/>
    <property type="match status" value="1"/>
</dbReference>
<dbReference type="InterPro" id="IPR014710">
    <property type="entry name" value="RmlC-like_jellyroll"/>
</dbReference>
<dbReference type="Gene3D" id="2.60.120.10">
    <property type="entry name" value="Jelly Rolls"/>
    <property type="match status" value="1"/>
</dbReference>
<name>A0ABS4UJN3_9ACTN</name>
<dbReference type="Proteomes" id="UP000755585">
    <property type="component" value="Unassembled WGS sequence"/>
</dbReference>
<proteinExistence type="predicted"/>